<comment type="caution">
    <text evidence="2">The sequence shown here is derived from an EMBL/GenBank/DDBJ whole genome shotgun (WGS) entry which is preliminary data.</text>
</comment>
<accession>A0A9W6TQ42</accession>
<protein>
    <submittedName>
        <fullName evidence="2">Unnamed protein product</fullName>
    </submittedName>
</protein>
<proteinExistence type="predicted"/>
<dbReference type="Proteomes" id="UP001165083">
    <property type="component" value="Unassembled WGS sequence"/>
</dbReference>
<reference evidence="2" key="1">
    <citation type="submission" date="2023-04" db="EMBL/GenBank/DDBJ databases">
        <title>Phytophthora lilii NBRC 32176.</title>
        <authorList>
            <person name="Ichikawa N."/>
            <person name="Sato H."/>
            <person name="Tonouchi N."/>
        </authorList>
    </citation>
    <scope>NUCLEOTIDE SEQUENCE</scope>
    <source>
        <strain evidence="2">NBRC 32176</strain>
    </source>
</reference>
<keyword evidence="3" id="KW-1185">Reference proteome</keyword>
<name>A0A9W6TQ42_9STRA</name>
<organism evidence="2 3">
    <name type="scientific">Phytophthora lilii</name>
    <dbReference type="NCBI Taxonomy" id="2077276"/>
    <lineage>
        <taxon>Eukaryota</taxon>
        <taxon>Sar</taxon>
        <taxon>Stramenopiles</taxon>
        <taxon>Oomycota</taxon>
        <taxon>Peronosporomycetes</taxon>
        <taxon>Peronosporales</taxon>
        <taxon>Peronosporaceae</taxon>
        <taxon>Phytophthora</taxon>
    </lineage>
</organism>
<gene>
    <name evidence="2" type="ORF">Plil01_000621300</name>
</gene>
<feature type="compositionally biased region" description="Polar residues" evidence="1">
    <location>
        <begin position="237"/>
        <end position="250"/>
    </location>
</feature>
<dbReference type="AlphaFoldDB" id="A0A9W6TQ42"/>
<dbReference type="OrthoDB" id="117342at2759"/>
<dbReference type="EMBL" id="BSXW01000273">
    <property type="protein sequence ID" value="GMF17135.1"/>
    <property type="molecule type" value="Genomic_DNA"/>
</dbReference>
<feature type="region of interest" description="Disordered" evidence="1">
    <location>
        <begin position="236"/>
        <end position="267"/>
    </location>
</feature>
<sequence length="352" mass="38636">MLDYELFKEAGGEKSLSDDDWDKLIKMHPEHVLRYRQFKEFVFPHADICGRISAGWGKVELTPVKRKSRKPKKPTKRSSLPSDEAPQAKKACIETDGDWDSYKEKLLLFLCWRAKGGPGDFTNGWADVTAQLNEYCTTNFTLKEVEAKYVNLMQCYSQFKLATGYSSAGDAIPKTDMDWECLMRERPHYYQELEKLKDAGGFPHVEACSLIKGDTPSKGTIPANLSEYLATGALLIPQSSDNPKPSTGSSESDKAPIQPQSSGHSIASAQAPLSANELSYLLPAAASIVTAAILPGANGHQGSAGAQPVIPPPAAVPAVMTQELHDNLNMFLKTATAYLVMLINEHNQDKEM</sequence>
<evidence type="ECO:0000313" key="3">
    <source>
        <dbReference type="Proteomes" id="UP001165083"/>
    </source>
</evidence>
<evidence type="ECO:0000256" key="1">
    <source>
        <dbReference type="SAM" id="MobiDB-lite"/>
    </source>
</evidence>
<evidence type="ECO:0000313" key="2">
    <source>
        <dbReference type="EMBL" id="GMF17135.1"/>
    </source>
</evidence>
<feature type="compositionally biased region" description="Polar residues" evidence="1">
    <location>
        <begin position="258"/>
        <end position="267"/>
    </location>
</feature>
<feature type="region of interest" description="Disordered" evidence="1">
    <location>
        <begin position="63"/>
        <end position="89"/>
    </location>
</feature>
<feature type="compositionally biased region" description="Basic residues" evidence="1">
    <location>
        <begin position="64"/>
        <end position="76"/>
    </location>
</feature>